<dbReference type="PANTHER" id="PTHR11080">
    <property type="entry name" value="PYRAZINAMIDASE/NICOTINAMIDASE"/>
    <property type="match status" value="1"/>
</dbReference>
<dbReference type="InterPro" id="IPR000868">
    <property type="entry name" value="Isochorismatase-like_dom"/>
</dbReference>
<dbReference type="GO" id="GO:0008936">
    <property type="term" value="F:nicotinamidase activity"/>
    <property type="evidence" value="ECO:0007669"/>
    <property type="project" value="UniProtKB-EC"/>
</dbReference>
<comment type="pathway">
    <text evidence="5">Cofactor biosynthesis; nicotinate biosynthesis; nicotinate from nicotinamide: step 1/1.</text>
</comment>
<keyword evidence="11" id="KW-1185">Reference proteome</keyword>
<organism evidence="10 11">
    <name type="scientific">Pseudoxanthobacter soli DSM 19599</name>
    <dbReference type="NCBI Taxonomy" id="1123029"/>
    <lineage>
        <taxon>Bacteria</taxon>
        <taxon>Pseudomonadati</taxon>
        <taxon>Pseudomonadota</taxon>
        <taxon>Alphaproteobacteria</taxon>
        <taxon>Hyphomicrobiales</taxon>
        <taxon>Segnochrobactraceae</taxon>
        <taxon>Pseudoxanthobacter</taxon>
    </lineage>
</organism>
<evidence type="ECO:0000256" key="7">
    <source>
        <dbReference type="ARBA" id="ARBA00043224"/>
    </source>
</evidence>
<dbReference type="GO" id="GO:0019363">
    <property type="term" value="P:pyridine nucleotide biosynthetic process"/>
    <property type="evidence" value="ECO:0007669"/>
    <property type="project" value="UniProtKB-KW"/>
</dbReference>
<keyword evidence="2" id="KW-0662">Pyridine nucleotide biosynthesis</keyword>
<evidence type="ECO:0000256" key="2">
    <source>
        <dbReference type="ARBA" id="ARBA00022642"/>
    </source>
</evidence>
<evidence type="ECO:0000256" key="3">
    <source>
        <dbReference type="ARBA" id="ARBA00022723"/>
    </source>
</evidence>
<dbReference type="NCBIfam" id="NF008623">
    <property type="entry name" value="PRK11609.1"/>
    <property type="match status" value="1"/>
</dbReference>
<evidence type="ECO:0000256" key="8">
    <source>
        <dbReference type="ARBA" id="ARBA00072277"/>
    </source>
</evidence>
<gene>
    <name evidence="10" type="ORF">SAMN02745172_01739</name>
</gene>
<dbReference type="Gene3D" id="3.40.50.850">
    <property type="entry name" value="Isochorismatase-like"/>
    <property type="match status" value="1"/>
</dbReference>
<keyword evidence="3" id="KW-0479">Metal-binding</keyword>
<evidence type="ECO:0000313" key="10">
    <source>
        <dbReference type="EMBL" id="SHO64518.1"/>
    </source>
</evidence>
<dbReference type="PANTHER" id="PTHR11080:SF2">
    <property type="entry name" value="LD05707P"/>
    <property type="match status" value="1"/>
</dbReference>
<dbReference type="EMBL" id="FRXO01000003">
    <property type="protein sequence ID" value="SHO64518.1"/>
    <property type="molecule type" value="Genomic_DNA"/>
</dbReference>
<dbReference type="GO" id="GO:0046872">
    <property type="term" value="F:metal ion binding"/>
    <property type="evidence" value="ECO:0007669"/>
    <property type="project" value="UniProtKB-KW"/>
</dbReference>
<dbReference type="RefSeq" id="WP_210215417.1">
    <property type="nucleotide sequence ID" value="NZ_FRXO01000003.1"/>
</dbReference>
<dbReference type="SUPFAM" id="SSF52499">
    <property type="entry name" value="Isochorismatase-like hydrolases"/>
    <property type="match status" value="1"/>
</dbReference>
<feature type="domain" description="Isochorismatase-like" evidence="9">
    <location>
        <begin position="8"/>
        <end position="206"/>
    </location>
</feature>
<dbReference type="AlphaFoldDB" id="A0A1M7ZI03"/>
<evidence type="ECO:0000256" key="4">
    <source>
        <dbReference type="ARBA" id="ARBA00022801"/>
    </source>
</evidence>
<name>A0A1M7ZI03_9HYPH</name>
<comment type="similarity">
    <text evidence="1">Belongs to the isochorismatase family.</text>
</comment>
<dbReference type="FunFam" id="3.40.50.850:FF:000006">
    <property type="entry name" value="Bifunctional pyrazinamidase/nicotinamidase"/>
    <property type="match status" value="1"/>
</dbReference>
<keyword evidence="4" id="KW-0378">Hydrolase</keyword>
<dbReference type="InterPro" id="IPR052347">
    <property type="entry name" value="Isochorismatase_Nicotinamidase"/>
</dbReference>
<dbReference type="Pfam" id="PF00857">
    <property type="entry name" value="Isochorismatase"/>
    <property type="match status" value="1"/>
</dbReference>
<evidence type="ECO:0000256" key="6">
    <source>
        <dbReference type="ARBA" id="ARBA00039017"/>
    </source>
</evidence>
<evidence type="ECO:0000256" key="5">
    <source>
        <dbReference type="ARBA" id="ARBA00037900"/>
    </source>
</evidence>
<dbReference type="CDD" id="cd01011">
    <property type="entry name" value="nicotinamidase"/>
    <property type="match status" value="1"/>
</dbReference>
<evidence type="ECO:0000313" key="11">
    <source>
        <dbReference type="Proteomes" id="UP000186406"/>
    </source>
</evidence>
<dbReference type="EC" id="3.5.1.19" evidence="6"/>
<evidence type="ECO:0000256" key="1">
    <source>
        <dbReference type="ARBA" id="ARBA00006336"/>
    </source>
</evidence>
<dbReference type="InterPro" id="IPR036380">
    <property type="entry name" value="Isochorismatase-like_sf"/>
</dbReference>
<protein>
    <recommendedName>
        <fullName evidence="8">Nicotinamidase</fullName>
        <ecNumber evidence="6">3.5.1.19</ecNumber>
    </recommendedName>
    <alternativeName>
        <fullName evidence="7">Nicotinamide deamidase</fullName>
    </alternativeName>
</protein>
<accession>A0A1M7ZI03</accession>
<dbReference type="STRING" id="1123029.SAMN02745172_01739"/>
<evidence type="ECO:0000259" key="9">
    <source>
        <dbReference type="Pfam" id="PF00857"/>
    </source>
</evidence>
<proteinExistence type="inferred from homology"/>
<sequence length="208" mass="22741">MRFGMKDVLIGVDLQYGFMPGGNLPVADGDAVVPVVNRIARHFDNIVLTQDWHPPGHWSFASSHPGRKPFEVIRMAYGEQVLWPDHCVQGTRDAELHDDLDIPGAQLVLRKGYHKAVDSYSAFHAADRVTPTGLASYLRERGIERVVLAGLATDFCVAWTALDARTAGFETLVVEDACRAIDVQGSLSNAWAAMKDAGVRRITSADIG</sequence>
<reference evidence="10 11" key="1">
    <citation type="submission" date="2016-12" db="EMBL/GenBank/DDBJ databases">
        <authorList>
            <person name="Song W.-J."/>
            <person name="Kurnit D.M."/>
        </authorList>
    </citation>
    <scope>NUCLEOTIDE SEQUENCE [LARGE SCALE GENOMIC DNA]</scope>
    <source>
        <strain evidence="10 11">DSM 19599</strain>
    </source>
</reference>
<dbReference type="Proteomes" id="UP000186406">
    <property type="component" value="Unassembled WGS sequence"/>
</dbReference>